<sequence>MSAITDIRCALTQKALDAFCTKFHIPEEIHLVLPNQNDTMHERPIGKIGLYTRFFYYANFRLPLSTFLVDLLRHFRINISQLSVIGAAMNGWMSFSKRSDNAFVCYTKPLDSLKNWNNHFFWVDDFACPASFPWHTAKNVTRDPAPVAADFDAQDYATLVAHPSPFWKFPEAFLYLVRLSRYYPFDEETYP</sequence>
<reference evidence="1" key="1">
    <citation type="journal article" date="2022" name="Int. J. Mol. Sci.">
        <title>Draft Genome of Tanacetum Coccineum: Genomic Comparison of Closely Related Tanacetum-Family Plants.</title>
        <authorList>
            <person name="Yamashiro T."/>
            <person name="Shiraishi A."/>
            <person name="Nakayama K."/>
            <person name="Satake H."/>
        </authorList>
    </citation>
    <scope>NUCLEOTIDE SEQUENCE</scope>
</reference>
<keyword evidence="2" id="KW-1185">Reference proteome</keyword>
<dbReference type="EMBL" id="BQNB010014390">
    <property type="protein sequence ID" value="GJT27591.1"/>
    <property type="molecule type" value="Genomic_DNA"/>
</dbReference>
<organism evidence="1 2">
    <name type="scientific">Tanacetum coccineum</name>
    <dbReference type="NCBI Taxonomy" id="301880"/>
    <lineage>
        <taxon>Eukaryota</taxon>
        <taxon>Viridiplantae</taxon>
        <taxon>Streptophyta</taxon>
        <taxon>Embryophyta</taxon>
        <taxon>Tracheophyta</taxon>
        <taxon>Spermatophyta</taxon>
        <taxon>Magnoliopsida</taxon>
        <taxon>eudicotyledons</taxon>
        <taxon>Gunneridae</taxon>
        <taxon>Pentapetalae</taxon>
        <taxon>asterids</taxon>
        <taxon>campanulids</taxon>
        <taxon>Asterales</taxon>
        <taxon>Asteraceae</taxon>
        <taxon>Asteroideae</taxon>
        <taxon>Anthemideae</taxon>
        <taxon>Anthemidinae</taxon>
        <taxon>Tanacetum</taxon>
    </lineage>
</organism>
<comment type="caution">
    <text evidence="1">The sequence shown here is derived from an EMBL/GenBank/DDBJ whole genome shotgun (WGS) entry which is preliminary data.</text>
</comment>
<accession>A0ABQ5CKJ2</accession>
<gene>
    <name evidence="1" type="ORF">Tco_0907866</name>
</gene>
<evidence type="ECO:0000313" key="2">
    <source>
        <dbReference type="Proteomes" id="UP001151760"/>
    </source>
</evidence>
<evidence type="ECO:0000313" key="1">
    <source>
        <dbReference type="EMBL" id="GJT27591.1"/>
    </source>
</evidence>
<dbReference type="Proteomes" id="UP001151760">
    <property type="component" value="Unassembled WGS sequence"/>
</dbReference>
<protein>
    <submittedName>
        <fullName evidence="1">Uncharacterized protein</fullName>
    </submittedName>
</protein>
<proteinExistence type="predicted"/>
<dbReference type="PANTHER" id="PTHR31099">
    <property type="entry name" value="OS06G0165300 PROTEIN"/>
    <property type="match status" value="1"/>
</dbReference>
<dbReference type="PANTHER" id="PTHR31099:SF41">
    <property type="entry name" value="TRANSPOSASE (PUTATIVE), GYPSY TYPE-RELATED"/>
    <property type="match status" value="1"/>
</dbReference>
<reference evidence="1" key="2">
    <citation type="submission" date="2022-01" db="EMBL/GenBank/DDBJ databases">
        <authorList>
            <person name="Yamashiro T."/>
            <person name="Shiraishi A."/>
            <person name="Satake H."/>
            <person name="Nakayama K."/>
        </authorList>
    </citation>
    <scope>NUCLEOTIDE SEQUENCE</scope>
</reference>
<name>A0ABQ5CKJ2_9ASTR</name>